<protein>
    <recommendedName>
        <fullName evidence="4">Urease accessory protein UreD</fullName>
    </recommendedName>
</protein>
<evidence type="ECO:0000313" key="5">
    <source>
        <dbReference type="EMBL" id="TVT52475.1"/>
    </source>
</evidence>
<comment type="subcellular location">
    <subcellularLocation>
        <location evidence="4">Cytoplasm</location>
    </subcellularLocation>
</comment>
<comment type="similarity">
    <text evidence="1 4">Belongs to the UreD family.</text>
</comment>
<evidence type="ECO:0000256" key="4">
    <source>
        <dbReference type="HAMAP-Rule" id="MF_01384"/>
    </source>
</evidence>
<dbReference type="AlphaFoldDB" id="A0A558CUQ1"/>
<name>A0A558CUQ1_9GAMM</name>
<evidence type="ECO:0000313" key="6">
    <source>
        <dbReference type="Proteomes" id="UP000317355"/>
    </source>
</evidence>
<dbReference type="GO" id="GO:0016151">
    <property type="term" value="F:nickel cation binding"/>
    <property type="evidence" value="ECO:0007669"/>
    <property type="project" value="UniProtKB-UniRule"/>
</dbReference>
<dbReference type="PANTHER" id="PTHR33643:SF1">
    <property type="entry name" value="UREASE ACCESSORY PROTEIN D"/>
    <property type="match status" value="1"/>
</dbReference>
<dbReference type="InterPro" id="IPR002669">
    <property type="entry name" value="UreD"/>
</dbReference>
<dbReference type="GO" id="GO:0005737">
    <property type="term" value="C:cytoplasm"/>
    <property type="evidence" value="ECO:0007669"/>
    <property type="project" value="UniProtKB-SubCell"/>
</dbReference>
<dbReference type="HAMAP" id="MF_01384">
    <property type="entry name" value="UreD"/>
    <property type="match status" value="1"/>
</dbReference>
<keyword evidence="2 4" id="KW-0996">Nickel insertion</keyword>
<proteinExistence type="inferred from homology"/>
<keyword evidence="4" id="KW-0963">Cytoplasm</keyword>
<sequence>MHSSIPANAIKSSDWLAQLHLGFSKIAGKTHLVERQRKGPLAVQRALYPEQDLCHVYLLHPPGGVAGGDQLHINIDVRKKAAALITTPGATKFYRTSEAWSSQHQTLTVSDGCLEWLPQENIFFPGAKTELSTTVQLKGDATFIGWEINCLGRPSVQEIFDHGEAHFRFSLFRDGLPLLHERLVIKDQKDLFSCARLRGHPVIGTLYATTQETGLVESIRSLIPEQHKDELGLTQVDGLFIARYLGDSTESARTLFCTLWKALRPAVVKRPPCIPRIWHT</sequence>
<comment type="function">
    <text evidence="4">Required for maturation of urease via the functional incorporation of the urease nickel metallocenter.</text>
</comment>
<organism evidence="5 6">
    <name type="scientific">Sedimenticola thiotaurini</name>
    <dbReference type="NCBI Taxonomy" id="1543721"/>
    <lineage>
        <taxon>Bacteria</taxon>
        <taxon>Pseudomonadati</taxon>
        <taxon>Pseudomonadota</taxon>
        <taxon>Gammaproteobacteria</taxon>
        <taxon>Chromatiales</taxon>
        <taxon>Sedimenticolaceae</taxon>
        <taxon>Sedimenticola</taxon>
    </lineage>
</organism>
<dbReference type="Pfam" id="PF01774">
    <property type="entry name" value="UreD"/>
    <property type="match status" value="1"/>
</dbReference>
<dbReference type="EMBL" id="VMRY01000069">
    <property type="protein sequence ID" value="TVT52475.1"/>
    <property type="molecule type" value="Genomic_DNA"/>
</dbReference>
<evidence type="ECO:0000256" key="2">
    <source>
        <dbReference type="ARBA" id="ARBA00022988"/>
    </source>
</evidence>
<comment type="caution">
    <text evidence="5">The sequence shown here is derived from an EMBL/GenBank/DDBJ whole genome shotgun (WGS) entry which is preliminary data.</text>
</comment>
<comment type="subunit">
    <text evidence="4">UreD, UreF and UreG form a complex that acts as a GTP-hydrolysis-dependent molecular chaperone, activating the urease apoprotein by helping to assemble the nickel containing metallocenter of UreC. The UreE protein probably delivers the nickel.</text>
</comment>
<evidence type="ECO:0000256" key="1">
    <source>
        <dbReference type="ARBA" id="ARBA00007177"/>
    </source>
</evidence>
<dbReference type="Proteomes" id="UP000317355">
    <property type="component" value="Unassembled WGS sequence"/>
</dbReference>
<reference evidence="5 6" key="1">
    <citation type="submission" date="2019-07" db="EMBL/GenBank/DDBJ databases">
        <title>The pathways for chlorine oxyanion respiration interact through the shared metabolite chlorate.</title>
        <authorList>
            <person name="Barnum T.P."/>
            <person name="Cheng Y."/>
            <person name="Hill K.A."/>
            <person name="Lucas L.N."/>
            <person name="Carlson H.K."/>
            <person name="Coates J.D."/>
        </authorList>
    </citation>
    <scope>NUCLEOTIDE SEQUENCE [LARGE SCALE GENOMIC DNA]</scope>
    <source>
        <strain evidence="5">BK-3</strain>
    </source>
</reference>
<accession>A0A558CUQ1</accession>
<gene>
    <name evidence="4" type="primary">ureD</name>
    <name evidence="5" type="ORF">FHK82_13565</name>
</gene>
<evidence type="ECO:0000256" key="3">
    <source>
        <dbReference type="ARBA" id="ARBA00023186"/>
    </source>
</evidence>
<dbReference type="PANTHER" id="PTHR33643">
    <property type="entry name" value="UREASE ACCESSORY PROTEIN D"/>
    <property type="match status" value="1"/>
</dbReference>
<keyword evidence="3 4" id="KW-0143">Chaperone</keyword>